<evidence type="ECO:0000313" key="3">
    <source>
        <dbReference type="EMBL" id="OEG73799.1"/>
    </source>
</evidence>
<keyword evidence="1" id="KW-0732">Signal</keyword>
<organism evidence="3 4">
    <name type="scientific">Shewanella colwelliana</name>
    <name type="common">Alteromonas colwelliana</name>
    <dbReference type="NCBI Taxonomy" id="23"/>
    <lineage>
        <taxon>Bacteria</taxon>
        <taxon>Pseudomonadati</taxon>
        <taxon>Pseudomonadota</taxon>
        <taxon>Gammaproteobacteria</taxon>
        <taxon>Alteromonadales</taxon>
        <taxon>Shewanellaceae</taxon>
        <taxon>Shewanella</taxon>
    </lineage>
</organism>
<evidence type="ECO:0000313" key="5">
    <source>
        <dbReference type="Proteomes" id="UP000773469"/>
    </source>
</evidence>
<dbReference type="RefSeq" id="WP_028762965.1">
    <property type="nucleotide sequence ID" value="NZ_BPEU01000006.1"/>
</dbReference>
<dbReference type="PROSITE" id="PS51257">
    <property type="entry name" value="PROKAR_LIPOPROTEIN"/>
    <property type="match status" value="1"/>
</dbReference>
<dbReference type="STRING" id="23.BEL05_15220"/>
<dbReference type="OrthoDB" id="5612109at2"/>
<comment type="caution">
    <text evidence="3">The sequence shown here is derived from an EMBL/GenBank/DDBJ whole genome shotgun (WGS) entry which is preliminary data.</text>
</comment>
<dbReference type="EMBL" id="BPEU01000006">
    <property type="protein sequence ID" value="GIU38112.1"/>
    <property type="molecule type" value="Genomic_DNA"/>
</dbReference>
<name>A0A1E5IT91_SHECO</name>
<evidence type="ECO:0000313" key="2">
    <source>
        <dbReference type="EMBL" id="GIU38112.1"/>
    </source>
</evidence>
<gene>
    <name evidence="3" type="ORF">BEL05_15220</name>
    <name evidence="2" type="ORF">TUM3794_09980</name>
</gene>
<dbReference type="Proteomes" id="UP000773469">
    <property type="component" value="Unassembled WGS sequence"/>
</dbReference>
<reference evidence="3 4" key="1">
    <citation type="submission" date="2016-07" db="EMBL/GenBank/DDBJ databases">
        <title>Whole-genome of two Shewanella species isolated from a digestive organ of sea cucumber Apostichopus japonicus Selenka 1867.</title>
        <authorList>
            <person name="Hong H.-H."/>
            <person name="Choi H."/>
            <person name="Cheon S."/>
            <person name="Oh J.-S."/>
            <person name="Lee H.-G."/>
            <person name="Park C."/>
        </authorList>
    </citation>
    <scope>NUCLEOTIDE SEQUENCE [LARGE SCALE GENOMIC DNA]</scope>
    <source>
        <strain evidence="3 4">CSB03KR</strain>
    </source>
</reference>
<protein>
    <submittedName>
        <fullName evidence="3">Uncharacterized protein</fullName>
    </submittedName>
</protein>
<dbReference type="EMBL" id="MCBT01000033">
    <property type="protein sequence ID" value="OEG73799.1"/>
    <property type="molecule type" value="Genomic_DNA"/>
</dbReference>
<evidence type="ECO:0000313" key="4">
    <source>
        <dbReference type="Proteomes" id="UP000095230"/>
    </source>
</evidence>
<feature type="signal peptide" evidence="1">
    <location>
        <begin position="1"/>
        <end position="19"/>
    </location>
</feature>
<proteinExistence type="predicted"/>
<dbReference type="Proteomes" id="UP000095230">
    <property type="component" value="Unassembled WGS sequence"/>
</dbReference>
<sequence length="184" mass="20191">MKKLIIASVVLSLCGCAMTDTKETAPDVNQVPEKVYLSGMSNELATDALLVSLINKNYMAKKVASNRIGVQLGGHQFVLQPSLNPQGVDRILASRYYAVHPKLANSQDLMVLIGSLNHKLNFAKFTLRDNGKVIQVQGAATFVGTLELEELRRFLIWTDDALKQVAKSLPNSAEELIKPMPVMP</sequence>
<evidence type="ECO:0000256" key="1">
    <source>
        <dbReference type="SAM" id="SignalP"/>
    </source>
</evidence>
<keyword evidence="5" id="KW-1185">Reference proteome</keyword>
<accession>A0A1E5IT91</accession>
<dbReference type="AlphaFoldDB" id="A0A1E5IT91"/>
<reference evidence="2 5" key="2">
    <citation type="submission" date="2021-05" db="EMBL/GenBank/DDBJ databases">
        <title>Molecular characterization for Shewanella algae harboring chromosomal blaOXA-55-like strains isolated from clinical and environment sample.</title>
        <authorList>
            <person name="Ohama Y."/>
            <person name="Aoki K."/>
            <person name="Harada S."/>
            <person name="Moriya K."/>
            <person name="Ishii Y."/>
            <person name="Tateda K."/>
        </authorList>
    </citation>
    <scope>NUCLEOTIDE SEQUENCE [LARGE SCALE GENOMIC DNA]</scope>
    <source>
        <strain evidence="2 5">MBTL60-118</strain>
    </source>
</reference>
<feature type="chain" id="PRO_5009179105" evidence="1">
    <location>
        <begin position="20"/>
        <end position="184"/>
    </location>
</feature>